<feature type="compositionally biased region" description="Polar residues" evidence="1">
    <location>
        <begin position="496"/>
        <end position="507"/>
    </location>
</feature>
<dbReference type="PANTHER" id="PTHR36808">
    <property type="entry name" value="TRANSCRIPTIONAL REGULATOR ATRX-LIKE PROTEIN"/>
    <property type="match status" value="1"/>
</dbReference>
<feature type="compositionally biased region" description="Basic residues" evidence="1">
    <location>
        <begin position="114"/>
        <end position="125"/>
    </location>
</feature>
<feature type="region of interest" description="Disordered" evidence="1">
    <location>
        <begin position="1"/>
        <end position="219"/>
    </location>
</feature>
<accession>A0AAW1HDM2</accession>
<name>A0AAW1HDM2_SAPOF</name>
<keyword evidence="3" id="KW-1185">Reference proteome</keyword>
<dbReference type="PANTHER" id="PTHR36808:SF1">
    <property type="entry name" value="TRANSCRIPTIONAL REGULATOR ATRX-LIKE PROTEIN"/>
    <property type="match status" value="1"/>
</dbReference>
<dbReference type="EMBL" id="JBDFQZ010000012">
    <property type="protein sequence ID" value="KAK9674132.1"/>
    <property type="molecule type" value="Genomic_DNA"/>
</dbReference>
<feature type="compositionally biased region" description="Basic residues" evidence="1">
    <location>
        <begin position="63"/>
        <end position="87"/>
    </location>
</feature>
<protein>
    <submittedName>
        <fullName evidence="2">Uncharacterized protein</fullName>
    </submittedName>
</protein>
<evidence type="ECO:0000313" key="2">
    <source>
        <dbReference type="EMBL" id="KAK9674132.1"/>
    </source>
</evidence>
<feature type="compositionally biased region" description="Polar residues" evidence="1">
    <location>
        <begin position="517"/>
        <end position="527"/>
    </location>
</feature>
<feature type="compositionally biased region" description="Polar residues" evidence="1">
    <location>
        <begin position="442"/>
        <end position="455"/>
    </location>
</feature>
<dbReference type="AlphaFoldDB" id="A0AAW1HDM2"/>
<feature type="compositionally biased region" description="Basic and acidic residues" evidence="1">
    <location>
        <begin position="197"/>
        <end position="216"/>
    </location>
</feature>
<dbReference type="Proteomes" id="UP001443914">
    <property type="component" value="Unassembled WGS sequence"/>
</dbReference>
<evidence type="ECO:0000313" key="3">
    <source>
        <dbReference type="Proteomes" id="UP001443914"/>
    </source>
</evidence>
<reference evidence="2" key="1">
    <citation type="submission" date="2024-03" db="EMBL/GenBank/DDBJ databases">
        <title>WGS assembly of Saponaria officinalis var. Norfolk2.</title>
        <authorList>
            <person name="Jenkins J."/>
            <person name="Shu S."/>
            <person name="Grimwood J."/>
            <person name="Barry K."/>
            <person name="Goodstein D."/>
            <person name="Schmutz J."/>
            <person name="Leebens-Mack J."/>
            <person name="Osbourn A."/>
        </authorList>
    </citation>
    <scope>NUCLEOTIDE SEQUENCE [LARGE SCALE GENOMIC DNA]</scope>
    <source>
        <strain evidence="2">JIC</strain>
    </source>
</reference>
<feature type="compositionally biased region" description="Polar residues" evidence="1">
    <location>
        <begin position="386"/>
        <end position="397"/>
    </location>
</feature>
<feature type="region of interest" description="Disordered" evidence="1">
    <location>
        <begin position="250"/>
        <end position="288"/>
    </location>
</feature>
<feature type="region of interest" description="Disordered" evidence="1">
    <location>
        <begin position="540"/>
        <end position="578"/>
    </location>
</feature>
<gene>
    <name evidence="2" type="ORF">RND81_12G213000</name>
</gene>
<organism evidence="2 3">
    <name type="scientific">Saponaria officinalis</name>
    <name type="common">Common soapwort</name>
    <name type="synonym">Lychnis saponaria</name>
    <dbReference type="NCBI Taxonomy" id="3572"/>
    <lineage>
        <taxon>Eukaryota</taxon>
        <taxon>Viridiplantae</taxon>
        <taxon>Streptophyta</taxon>
        <taxon>Embryophyta</taxon>
        <taxon>Tracheophyta</taxon>
        <taxon>Spermatophyta</taxon>
        <taxon>Magnoliopsida</taxon>
        <taxon>eudicotyledons</taxon>
        <taxon>Gunneridae</taxon>
        <taxon>Pentapetalae</taxon>
        <taxon>Caryophyllales</taxon>
        <taxon>Caryophyllaceae</taxon>
        <taxon>Caryophylleae</taxon>
        <taxon>Saponaria</taxon>
    </lineage>
</organism>
<comment type="caution">
    <text evidence="2">The sequence shown here is derived from an EMBL/GenBank/DDBJ whole genome shotgun (WGS) entry which is preliminary data.</text>
</comment>
<proteinExistence type="predicted"/>
<feature type="region of interest" description="Disordered" evidence="1">
    <location>
        <begin position="302"/>
        <end position="339"/>
    </location>
</feature>
<feature type="compositionally biased region" description="Basic and acidic residues" evidence="1">
    <location>
        <begin position="146"/>
        <end position="184"/>
    </location>
</feature>
<sequence>MGSGSHSKHKKKRSQKHSKKKSKSITDKTKKRKRCNDLVSSSDEDSMTDSSVSCRSSEDDYKSRRRARSRDRKDRKARKKRAKRHRSVSVSSEDDSHRVKKRKRSKTSKDIVSRKKRHGKKRKRSPSVSSLSGRSKSRSSSEFSDGSEREFVRKDGKERKRREKGKEKTVSKRTEKGKEMSERKSRPRSRSCSPRSLRSESHSYGSEDRVVEENKPKRLKSVIVVAHNEEEAEIRESNWDGNKAEIVFEHDDYPSRSNDSNDGVSKREASSFLHDVNSGKQTTLDDLDTRIVPSDVHISEITESQRLVGEKSEEINVSNKFGSGVNDRGTEASSDTAGSNCDDLAAVLRQKALENFLKRQGKSFTNNSVEKKRDLNSELNSSSSLTTDQVQQASDTHSAFKPVPKLGKGTTDVPSLTKGKDTSLPRRVLGISRPAEKYTAPSGFTDSRTKSSPSTPRKEFLGAKNTWRRQVVSQESSPLNPAETIGKDSKQKVVSADSSLPNISTPKNDIGKDSKRQITSAEVSQRKLSVAEDSIVIPEKVEGDIASQQPSSMVGNSSNEKSNEADGDSQFQQKTMSVMRGGEMVQVSYKVYIPNKPPALARRQLKR</sequence>
<feature type="compositionally biased region" description="Basic residues" evidence="1">
    <location>
        <begin position="1"/>
        <end position="34"/>
    </location>
</feature>
<feature type="compositionally biased region" description="Low complexity" evidence="1">
    <location>
        <begin position="126"/>
        <end position="144"/>
    </location>
</feature>
<evidence type="ECO:0000256" key="1">
    <source>
        <dbReference type="SAM" id="MobiDB-lite"/>
    </source>
</evidence>
<feature type="compositionally biased region" description="Polar residues" evidence="1">
    <location>
        <begin position="546"/>
        <end position="560"/>
    </location>
</feature>
<feature type="region of interest" description="Disordered" evidence="1">
    <location>
        <begin position="359"/>
        <end position="527"/>
    </location>
</feature>